<dbReference type="InterPro" id="IPR029058">
    <property type="entry name" value="AB_hydrolase_fold"/>
</dbReference>
<gene>
    <name evidence="1" type="ORF">CVLEPA_LOCUS523</name>
</gene>
<dbReference type="InterPro" id="IPR003386">
    <property type="entry name" value="LACT/PDAT_acylTrfase"/>
</dbReference>
<dbReference type="SUPFAM" id="SSF53474">
    <property type="entry name" value="alpha/beta-Hydrolases"/>
    <property type="match status" value="1"/>
</dbReference>
<dbReference type="Proteomes" id="UP001642483">
    <property type="component" value="Unassembled WGS sequence"/>
</dbReference>
<evidence type="ECO:0000313" key="1">
    <source>
        <dbReference type="EMBL" id="CAK8671462.1"/>
    </source>
</evidence>
<proteinExistence type="predicted"/>
<evidence type="ECO:0008006" key="3">
    <source>
        <dbReference type="Google" id="ProtNLM"/>
    </source>
</evidence>
<organism evidence="1 2">
    <name type="scientific">Clavelina lepadiformis</name>
    <name type="common">Light-bulb sea squirt</name>
    <name type="synonym">Ascidia lepadiformis</name>
    <dbReference type="NCBI Taxonomy" id="159417"/>
    <lineage>
        <taxon>Eukaryota</taxon>
        <taxon>Metazoa</taxon>
        <taxon>Chordata</taxon>
        <taxon>Tunicata</taxon>
        <taxon>Ascidiacea</taxon>
        <taxon>Aplousobranchia</taxon>
        <taxon>Clavelinidae</taxon>
        <taxon>Clavelina</taxon>
    </lineage>
</organism>
<dbReference type="PANTHER" id="PTHR11440">
    <property type="entry name" value="LECITHIN-CHOLESTEROL ACYLTRANSFERASE-RELATED"/>
    <property type="match status" value="1"/>
</dbReference>
<comment type="caution">
    <text evidence="1">The sequence shown here is derived from an EMBL/GenBank/DDBJ whole genome shotgun (WGS) entry which is preliminary data.</text>
</comment>
<accession>A0ABP0EZI3</accession>
<protein>
    <recommendedName>
        <fullName evidence="3">Group XV phospholipase A2</fullName>
    </recommendedName>
</protein>
<dbReference type="Gene3D" id="3.40.50.1820">
    <property type="entry name" value="alpha/beta hydrolase"/>
    <property type="match status" value="2"/>
</dbReference>
<dbReference type="EMBL" id="CAWYQH010000001">
    <property type="protein sequence ID" value="CAK8671462.1"/>
    <property type="molecule type" value="Genomic_DNA"/>
</dbReference>
<reference evidence="1 2" key="1">
    <citation type="submission" date="2024-02" db="EMBL/GenBank/DDBJ databases">
        <authorList>
            <person name="Daric V."/>
            <person name="Darras S."/>
        </authorList>
    </citation>
    <scope>NUCLEOTIDE SEQUENCE [LARGE SCALE GENOMIC DNA]</scope>
</reference>
<keyword evidence="2" id="KW-1185">Reference proteome</keyword>
<name>A0ABP0EZI3_CLALP</name>
<sequence length="439" mass="49873">MGYKKSTILVFSCYIAFILLRAVGANVVSFNKNEQSEVKVGYAKGEKLKTCVPPDNYKRKPLVMVPGVLGSQLEGKLDKQNVPYYFCEKKSDWYSLWLNLEQLLPLVVDCWVDNIKMVYNNATRKVKDSPGVNTRVPHFGTTTAFDYLDQDKYAVGSAYFAPLVDYMTCNLGYRKTKDLFGAPYDWRIAPYQHGDFFKNLTSLIEKAYYSNNNQKVVILGHSMGNMFIYYMLQRKSPAWKDKFVDSFVSISSPYLGSVKAVKALTSGETEGHDWALPVLKLRNVVRTASAFAFMLPRPDLWPQNKKTIVVTLGKNYTVHDYKELFERIDCEWCWDMWKDNGMALGSLSAPLVPVHCIYSSQTPTAETLIYDEVIFPDDSPSLVDGSGDGTVNVWSGSACLKWKDEQKEPVHKVELPGNTHVQILWNSTLHNYLKGVVLR</sequence>
<dbReference type="Pfam" id="PF02450">
    <property type="entry name" value="LCAT"/>
    <property type="match status" value="2"/>
</dbReference>
<evidence type="ECO:0000313" key="2">
    <source>
        <dbReference type="Proteomes" id="UP001642483"/>
    </source>
</evidence>